<proteinExistence type="predicted"/>
<evidence type="ECO:0000313" key="2">
    <source>
        <dbReference type="Proteomes" id="UP000256964"/>
    </source>
</evidence>
<evidence type="ECO:0000313" key="1">
    <source>
        <dbReference type="EMBL" id="RDX46318.1"/>
    </source>
</evidence>
<dbReference type="Proteomes" id="UP000256964">
    <property type="component" value="Unassembled WGS sequence"/>
</dbReference>
<reference evidence="1 2" key="1">
    <citation type="journal article" date="2018" name="Biotechnol. Biofuels">
        <title>Integrative visual omics of the white-rot fungus Polyporus brumalis exposes the biotechnological potential of its oxidative enzymes for delignifying raw plant biomass.</title>
        <authorList>
            <person name="Miyauchi S."/>
            <person name="Rancon A."/>
            <person name="Drula E."/>
            <person name="Hage H."/>
            <person name="Chaduli D."/>
            <person name="Favel A."/>
            <person name="Grisel S."/>
            <person name="Henrissat B."/>
            <person name="Herpoel-Gimbert I."/>
            <person name="Ruiz-Duenas F.J."/>
            <person name="Chevret D."/>
            <person name="Hainaut M."/>
            <person name="Lin J."/>
            <person name="Wang M."/>
            <person name="Pangilinan J."/>
            <person name="Lipzen A."/>
            <person name="Lesage-Meessen L."/>
            <person name="Navarro D."/>
            <person name="Riley R."/>
            <person name="Grigoriev I.V."/>
            <person name="Zhou S."/>
            <person name="Raouche S."/>
            <person name="Rosso M.N."/>
        </authorList>
    </citation>
    <scope>NUCLEOTIDE SEQUENCE [LARGE SCALE GENOMIC DNA]</scope>
    <source>
        <strain evidence="1 2">BRFM 1820</strain>
    </source>
</reference>
<keyword evidence="2" id="KW-1185">Reference proteome</keyword>
<name>A0A371D198_9APHY</name>
<organism evidence="1 2">
    <name type="scientific">Lentinus brumalis</name>
    <dbReference type="NCBI Taxonomy" id="2498619"/>
    <lineage>
        <taxon>Eukaryota</taxon>
        <taxon>Fungi</taxon>
        <taxon>Dikarya</taxon>
        <taxon>Basidiomycota</taxon>
        <taxon>Agaricomycotina</taxon>
        <taxon>Agaricomycetes</taxon>
        <taxon>Polyporales</taxon>
        <taxon>Polyporaceae</taxon>
        <taxon>Lentinus</taxon>
    </lineage>
</organism>
<gene>
    <name evidence="1" type="ORF">OH76DRAFT_885157</name>
</gene>
<sequence>MSMSVPAQLSYLHAVTAWHTRTGSHVGGSRTRTPLAAARLILDEATHFRRVETSSIFAGTSPLQKARLAHGLPSIKQHPRHDRSLRALSVVPPGLHPQHPGAEPCVSASSSITQAACTPRPALF</sequence>
<protein>
    <submittedName>
        <fullName evidence="1">Uncharacterized protein</fullName>
    </submittedName>
</protein>
<dbReference type="AlphaFoldDB" id="A0A371D198"/>
<dbReference type="EMBL" id="KZ857428">
    <property type="protein sequence ID" value="RDX46318.1"/>
    <property type="molecule type" value="Genomic_DNA"/>
</dbReference>
<accession>A0A371D198</accession>